<dbReference type="Proteomes" id="UP000700596">
    <property type="component" value="Unassembled WGS sequence"/>
</dbReference>
<evidence type="ECO:0000313" key="3">
    <source>
        <dbReference type="Proteomes" id="UP000700596"/>
    </source>
</evidence>
<feature type="transmembrane region" description="Helical" evidence="1">
    <location>
        <begin position="119"/>
        <end position="137"/>
    </location>
</feature>
<dbReference type="PANTHER" id="PTHR28026:SF9">
    <property type="entry name" value="2-HYDROXY-PALMITIC ACID DIOXYGENASE MPO1"/>
    <property type="match status" value="1"/>
</dbReference>
<feature type="transmembrane region" description="Helical" evidence="1">
    <location>
        <begin position="152"/>
        <end position="173"/>
    </location>
</feature>
<keyword evidence="1" id="KW-1133">Transmembrane helix</keyword>
<accession>A0A9P9E9T8</accession>
<dbReference type="AlphaFoldDB" id="A0A9P9E9T8"/>
<proteinExistence type="predicted"/>
<dbReference type="OrthoDB" id="2124888at2759"/>
<keyword evidence="1" id="KW-0472">Membrane</keyword>
<feature type="transmembrane region" description="Helical" evidence="1">
    <location>
        <begin position="87"/>
        <end position="107"/>
    </location>
</feature>
<comment type="caution">
    <text evidence="2">The sequence shown here is derived from an EMBL/GenBank/DDBJ whole genome shotgun (WGS) entry which is preliminary data.</text>
</comment>
<dbReference type="InterPro" id="IPR009305">
    <property type="entry name" value="Mpo1-like"/>
</dbReference>
<dbReference type="GO" id="GO:0046521">
    <property type="term" value="P:sphingoid catabolic process"/>
    <property type="evidence" value="ECO:0007669"/>
    <property type="project" value="TreeGrafter"/>
</dbReference>
<dbReference type="PANTHER" id="PTHR28026">
    <property type="entry name" value="DUF962 DOMAIN PROTEIN (AFU_ORTHOLOGUE AFUA_8G05310)"/>
    <property type="match status" value="1"/>
</dbReference>
<protein>
    <recommendedName>
        <fullName evidence="4">DUF962 domain-containing protein</fullName>
    </recommendedName>
</protein>
<evidence type="ECO:0000313" key="2">
    <source>
        <dbReference type="EMBL" id="KAH7135279.1"/>
    </source>
</evidence>
<dbReference type="EMBL" id="JAGMWT010000002">
    <property type="protein sequence ID" value="KAH7135279.1"/>
    <property type="molecule type" value="Genomic_DNA"/>
</dbReference>
<dbReference type="GO" id="GO:0005783">
    <property type="term" value="C:endoplasmic reticulum"/>
    <property type="evidence" value="ECO:0007669"/>
    <property type="project" value="TreeGrafter"/>
</dbReference>
<reference evidence="2" key="1">
    <citation type="journal article" date="2021" name="Nat. Commun.">
        <title>Genetic determinants of endophytism in the Arabidopsis root mycobiome.</title>
        <authorList>
            <person name="Mesny F."/>
            <person name="Miyauchi S."/>
            <person name="Thiergart T."/>
            <person name="Pickel B."/>
            <person name="Atanasova L."/>
            <person name="Karlsson M."/>
            <person name="Huettel B."/>
            <person name="Barry K.W."/>
            <person name="Haridas S."/>
            <person name="Chen C."/>
            <person name="Bauer D."/>
            <person name="Andreopoulos W."/>
            <person name="Pangilinan J."/>
            <person name="LaButti K."/>
            <person name="Riley R."/>
            <person name="Lipzen A."/>
            <person name="Clum A."/>
            <person name="Drula E."/>
            <person name="Henrissat B."/>
            <person name="Kohler A."/>
            <person name="Grigoriev I.V."/>
            <person name="Martin F.M."/>
            <person name="Hacquard S."/>
        </authorList>
    </citation>
    <scope>NUCLEOTIDE SEQUENCE</scope>
    <source>
        <strain evidence="2">MPI-CAGE-CH-0243</strain>
    </source>
</reference>
<dbReference type="GO" id="GO:0016020">
    <property type="term" value="C:membrane"/>
    <property type="evidence" value="ECO:0007669"/>
    <property type="project" value="GOC"/>
</dbReference>
<feature type="transmembrane region" description="Helical" evidence="1">
    <location>
        <begin position="22"/>
        <end position="41"/>
    </location>
</feature>
<evidence type="ECO:0008006" key="4">
    <source>
        <dbReference type="Google" id="ProtNLM"/>
    </source>
</evidence>
<evidence type="ECO:0000256" key="1">
    <source>
        <dbReference type="SAM" id="Phobius"/>
    </source>
</evidence>
<gene>
    <name evidence="2" type="ORF">B0J11DRAFT_518046</name>
</gene>
<organism evidence="2 3">
    <name type="scientific">Dendryphion nanum</name>
    <dbReference type="NCBI Taxonomy" id="256645"/>
    <lineage>
        <taxon>Eukaryota</taxon>
        <taxon>Fungi</taxon>
        <taxon>Dikarya</taxon>
        <taxon>Ascomycota</taxon>
        <taxon>Pezizomycotina</taxon>
        <taxon>Dothideomycetes</taxon>
        <taxon>Pleosporomycetidae</taxon>
        <taxon>Pleosporales</taxon>
        <taxon>Torulaceae</taxon>
        <taxon>Dendryphion</taxon>
    </lineage>
</organism>
<name>A0A9P9E9T8_9PLEO</name>
<keyword evidence="1" id="KW-0812">Transmembrane</keyword>
<keyword evidence="3" id="KW-1185">Reference proteome</keyword>
<sequence>MGFDLKKNLVFYGAYHRDPTNVNIHITCVPILLATGFFFGSNTPSIPLTNLPPKLAALLTRTNLPLNLCTIAGLTYSTAYLTISPNLAGYTLAPIILLTSSLSNRLHAYAKSASALKKANSIAVFIHILSWVFQFIGHGKYEGRKPALLDNLVQALGLAPLFVWYETLWRWGLMRKLEVEVKRGVEDEVERIRIKEGSK</sequence>
<dbReference type="Pfam" id="PF06127">
    <property type="entry name" value="Mpo1-like"/>
    <property type="match status" value="1"/>
</dbReference>